<proteinExistence type="inferred from homology"/>
<evidence type="ECO:0000256" key="1">
    <source>
        <dbReference type="ARBA" id="ARBA00004173"/>
    </source>
</evidence>
<keyword evidence="11" id="KW-1185">Reference proteome</keyword>
<feature type="compositionally biased region" description="Low complexity" evidence="9">
    <location>
        <begin position="223"/>
        <end position="255"/>
    </location>
</feature>
<evidence type="ECO:0000256" key="7">
    <source>
        <dbReference type="ARBA" id="ARBA00035399"/>
    </source>
</evidence>
<evidence type="ECO:0000256" key="3">
    <source>
        <dbReference type="ARBA" id="ARBA00022980"/>
    </source>
</evidence>
<evidence type="ECO:0000256" key="5">
    <source>
        <dbReference type="ARBA" id="ARBA00023274"/>
    </source>
</evidence>
<dbReference type="PANTHER" id="PTHR21183:SF18">
    <property type="entry name" value="LARGE RIBOSOMAL SUBUNIT PROTEIN UL29M"/>
    <property type="match status" value="1"/>
</dbReference>
<dbReference type="STRING" id="71717.A0A4Y7T8Z1"/>
<keyword evidence="8" id="KW-0175">Coiled coil</keyword>
<keyword evidence="3" id="KW-0689">Ribosomal protein</keyword>
<keyword evidence="4" id="KW-0496">Mitochondrion</keyword>
<comment type="subcellular location">
    <subcellularLocation>
        <location evidence="1">Mitochondrion</location>
    </subcellularLocation>
</comment>
<accession>A0A4Y7T8Z1</accession>
<dbReference type="GO" id="GO:0032543">
    <property type="term" value="P:mitochondrial translation"/>
    <property type="evidence" value="ECO:0007669"/>
    <property type="project" value="TreeGrafter"/>
</dbReference>
<dbReference type="Pfam" id="PF06984">
    <property type="entry name" value="MRP-L47"/>
    <property type="match status" value="1"/>
</dbReference>
<dbReference type="AlphaFoldDB" id="A0A4Y7T8Z1"/>
<evidence type="ECO:0000256" key="4">
    <source>
        <dbReference type="ARBA" id="ARBA00023128"/>
    </source>
</evidence>
<dbReference type="InterPro" id="IPR010729">
    <property type="entry name" value="Ribosomal_uL29_mit"/>
</dbReference>
<comment type="caution">
    <text evidence="10">The sequence shown here is derived from an EMBL/GenBank/DDBJ whole genome shotgun (WGS) entry which is preliminary data.</text>
</comment>
<protein>
    <recommendedName>
        <fullName evidence="6">Large ribosomal subunit protein uL29m</fullName>
    </recommendedName>
    <alternativeName>
        <fullName evidence="7">54S ribosomal protein L4, mitochondrial</fullName>
    </alternativeName>
</protein>
<evidence type="ECO:0000313" key="11">
    <source>
        <dbReference type="Proteomes" id="UP000298030"/>
    </source>
</evidence>
<dbReference type="InterPro" id="IPR038340">
    <property type="entry name" value="MRP-L47_sf"/>
</dbReference>
<comment type="similarity">
    <text evidence="2">Belongs to the universal ribosomal protein uL29 family.</text>
</comment>
<dbReference type="GO" id="GO:0005762">
    <property type="term" value="C:mitochondrial large ribosomal subunit"/>
    <property type="evidence" value="ECO:0007669"/>
    <property type="project" value="TreeGrafter"/>
</dbReference>
<reference evidence="10 11" key="1">
    <citation type="journal article" date="2019" name="Nat. Ecol. Evol.">
        <title>Megaphylogeny resolves global patterns of mushroom evolution.</title>
        <authorList>
            <person name="Varga T."/>
            <person name="Krizsan K."/>
            <person name="Foldi C."/>
            <person name="Dima B."/>
            <person name="Sanchez-Garcia M."/>
            <person name="Sanchez-Ramirez S."/>
            <person name="Szollosi G.J."/>
            <person name="Szarkandi J.G."/>
            <person name="Papp V."/>
            <person name="Albert L."/>
            <person name="Andreopoulos W."/>
            <person name="Angelini C."/>
            <person name="Antonin V."/>
            <person name="Barry K.W."/>
            <person name="Bougher N.L."/>
            <person name="Buchanan P."/>
            <person name="Buyck B."/>
            <person name="Bense V."/>
            <person name="Catcheside P."/>
            <person name="Chovatia M."/>
            <person name="Cooper J."/>
            <person name="Damon W."/>
            <person name="Desjardin D."/>
            <person name="Finy P."/>
            <person name="Geml J."/>
            <person name="Haridas S."/>
            <person name="Hughes K."/>
            <person name="Justo A."/>
            <person name="Karasinski D."/>
            <person name="Kautmanova I."/>
            <person name="Kiss B."/>
            <person name="Kocsube S."/>
            <person name="Kotiranta H."/>
            <person name="LaButti K.M."/>
            <person name="Lechner B.E."/>
            <person name="Liimatainen K."/>
            <person name="Lipzen A."/>
            <person name="Lukacs Z."/>
            <person name="Mihaltcheva S."/>
            <person name="Morgado L.N."/>
            <person name="Niskanen T."/>
            <person name="Noordeloos M.E."/>
            <person name="Ohm R.A."/>
            <person name="Ortiz-Santana B."/>
            <person name="Ovrebo C."/>
            <person name="Racz N."/>
            <person name="Riley R."/>
            <person name="Savchenko A."/>
            <person name="Shiryaev A."/>
            <person name="Soop K."/>
            <person name="Spirin V."/>
            <person name="Szebenyi C."/>
            <person name="Tomsovsky M."/>
            <person name="Tulloss R.E."/>
            <person name="Uehling J."/>
            <person name="Grigoriev I.V."/>
            <person name="Vagvolgyi C."/>
            <person name="Papp T."/>
            <person name="Martin F.M."/>
            <person name="Miettinen O."/>
            <person name="Hibbett D.S."/>
            <person name="Nagy L.G."/>
        </authorList>
    </citation>
    <scope>NUCLEOTIDE SEQUENCE [LARGE SCALE GENOMIC DNA]</scope>
    <source>
        <strain evidence="10 11">FP101781</strain>
    </source>
</reference>
<sequence length="296" mass="32421">MLSLARGCSRRAALQPFSVAASRSLATEATTPIPTENLPVKSDASNAAWRKGKLPVREDHGLYAFFRRKEDEKLTGEAAYETVESARRDVSGRAWRASELRLKSFKDLHTLWYVTLRERNLLATQREEARRAGIKTGLPAEKTMARIKAVMNERRIAYEGAVKIFAEHKEEAQDIQLMKLHRDVVAQAEQKLAEFQTRGRAIRREQAKKYAQAKELEAQAVLPPAADATTEAAAVPEAESSTPAAENPVEAAATPTPSPSEPSKEAKEIPTGSDPKSALDTAAAGLFGESVTSKKD</sequence>
<feature type="region of interest" description="Disordered" evidence="9">
    <location>
        <begin position="221"/>
        <end position="296"/>
    </location>
</feature>
<organism evidence="10 11">
    <name type="scientific">Coprinellus micaceus</name>
    <name type="common">Glistening ink-cap mushroom</name>
    <name type="synonym">Coprinus micaceus</name>
    <dbReference type="NCBI Taxonomy" id="71717"/>
    <lineage>
        <taxon>Eukaryota</taxon>
        <taxon>Fungi</taxon>
        <taxon>Dikarya</taxon>
        <taxon>Basidiomycota</taxon>
        <taxon>Agaricomycotina</taxon>
        <taxon>Agaricomycetes</taxon>
        <taxon>Agaricomycetidae</taxon>
        <taxon>Agaricales</taxon>
        <taxon>Agaricineae</taxon>
        <taxon>Psathyrellaceae</taxon>
        <taxon>Coprinellus</taxon>
    </lineage>
</organism>
<feature type="coiled-coil region" evidence="8">
    <location>
        <begin position="178"/>
        <end position="205"/>
    </location>
</feature>
<evidence type="ECO:0000256" key="2">
    <source>
        <dbReference type="ARBA" id="ARBA00009254"/>
    </source>
</evidence>
<evidence type="ECO:0000256" key="9">
    <source>
        <dbReference type="SAM" id="MobiDB-lite"/>
    </source>
</evidence>
<dbReference type="GO" id="GO:0003735">
    <property type="term" value="F:structural constituent of ribosome"/>
    <property type="evidence" value="ECO:0007669"/>
    <property type="project" value="InterPro"/>
</dbReference>
<dbReference type="EMBL" id="QPFP01000022">
    <property type="protein sequence ID" value="TEB30656.1"/>
    <property type="molecule type" value="Genomic_DNA"/>
</dbReference>
<keyword evidence="5" id="KW-0687">Ribonucleoprotein</keyword>
<gene>
    <name evidence="10" type="ORF">FA13DRAFT_1688745</name>
</gene>
<dbReference type="OrthoDB" id="270763at2759"/>
<name>A0A4Y7T8Z1_COPMI</name>
<evidence type="ECO:0000313" key="10">
    <source>
        <dbReference type="EMBL" id="TEB30656.1"/>
    </source>
</evidence>
<dbReference type="Proteomes" id="UP000298030">
    <property type="component" value="Unassembled WGS sequence"/>
</dbReference>
<dbReference type="PANTHER" id="PTHR21183">
    <property type="entry name" value="RIBOSOMAL PROTEIN L47, MITOCHONDRIAL-RELATED"/>
    <property type="match status" value="1"/>
</dbReference>
<evidence type="ECO:0000256" key="8">
    <source>
        <dbReference type="SAM" id="Coils"/>
    </source>
</evidence>
<evidence type="ECO:0000256" key="6">
    <source>
        <dbReference type="ARBA" id="ARBA00035289"/>
    </source>
</evidence>
<dbReference type="Gene3D" id="6.10.330.20">
    <property type="match status" value="1"/>
</dbReference>